<dbReference type="AlphaFoldDB" id="A0A0F8ZFV6"/>
<evidence type="ECO:0000313" key="1">
    <source>
        <dbReference type="EMBL" id="KKK92707.1"/>
    </source>
</evidence>
<name>A0A0F8ZFV6_9ZZZZ</name>
<protein>
    <submittedName>
        <fullName evidence="1">Uncharacterized protein</fullName>
    </submittedName>
</protein>
<comment type="caution">
    <text evidence="1">The sequence shown here is derived from an EMBL/GenBank/DDBJ whole genome shotgun (WGS) entry which is preliminary data.</text>
</comment>
<organism evidence="1">
    <name type="scientific">marine sediment metagenome</name>
    <dbReference type="NCBI Taxonomy" id="412755"/>
    <lineage>
        <taxon>unclassified sequences</taxon>
        <taxon>metagenomes</taxon>
        <taxon>ecological metagenomes</taxon>
    </lineage>
</organism>
<accession>A0A0F8ZFV6</accession>
<feature type="non-terminal residue" evidence="1">
    <location>
        <position position="1"/>
    </location>
</feature>
<reference evidence="1" key="1">
    <citation type="journal article" date="2015" name="Nature">
        <title>Complex archaea that bridge the gap between prokaryotes and eukaryotes.</title>
        <authorList>
            <person name="Spang A."/>
            <person name="Saw J.H."/>
            <person name="Jorgensen S.L."/>
            <person name="Zaremba-Niedzwiedzka K."/>
            <person name="Martijn J."/>
            <person name="Lind A.E."/>
            <person name="van Eijk R."/>
            <person name="Schleper C."/>
            <person name="Guy L."/>
            <person name="Ettema T.J."/>
        </authorList>
    </citation>
    <scope>NUCLEOTIDE SEQUENCE</scope>
</reference>
<sequence>KIITNFLSRAGSLIGKIDGGDITYEAAFNSMKAEYGPQGFTDQAIYQSLGGTFFEEE</sequence>
<dbReference type="EMBL" id="LAZR01048097">
    <property type="protein sequence ID" value="KKK92707.1"/>
    <property type="molecule type" value="Genomic_DNA"/>
</dbReference>
<proteinExistence type="predicted"/>
<gene>
    <name evidence="1" type="ORF">LCGC14_2700250</name>
</gene>